<protein>
    <submittedName>
        <fullName evidence="2">Uncharacterized protein</fullName>
    </submittedName>
</protein>
<evidence type="ECO:0000313" key="2">
    <source>
        <dbReference type="EMBL" id="VEN50005.1"/>
    </source>
</evidence>
<evidence type="ECO:0000313" key="3">
    <source>
        <dbReference type="Proteomes" id="UP000410492"/>
    </source>
</evidence>
<accession>A0A653CQ07</accession>
<feature type="signal peptide" evidence="1">
    <location>
        <begin position="1"/>
        <end position="20"/>
    </location>
</feature>
<reference evidence="2 3" key="1">
    <citation type="submission" date="2019-01" db="EMBL/GenBank/DDBJ databases">
        <authorList>
            <person name="Sayadi A."/>
        </authorList>
    </citation>
    <scope>NUCLEOTIDE SEQUENCE [LARGE SCALE GENOMIC DNA]</scope>
</reference>
<dbReference type="Proteomes" id="UP000410492">
    <property type="component" value="Unassembled WGS sequence"/>
</dbReference>
<organism evidence="2 3">
    <name type="scientific">Callosobruchus maculatus</name>
    <name type="common">Southern cowpea weevil</name>
    <name type="synonym">Pulse bruchid</name>
    <dbReference type="NCBI Taxonomy" id="64391"/>
    <lineage>
        <taxon>Eukaryota</taxon>
        <taxon>Metazoa</taxon>
        <taxon>Ecdysozoa</taxon>
        <taxon>Arthropoda</taxon>
        <taxon>Hexapoda</taxon>
        <taxon>Insecta</taxon>
        <taxon>Pterygota</taxon>
        <taxon>Neoptera</taxon>
        <taxon>Endopterygota</taxon>
        <taxon>Coleoptera</taxon>
        <taxon>Polyphaga</taxon>
        <taxon>Cucujiformia</taxon>
        <taxon>Chrysomeloidea</taxon>
        <taxon>Chrysomelidae</taxon>
        <taxon>Bruchinae</taxon>
        <taxon>Bruchini</taxon>
        <taxon>Callosobruchus</taxon>
    </lineage>
</organism>
<feature type="chain" id="PRO_5024786903" evidence="1">
    <location>
        <begin position="21"/>
        <end position="136"/>
    </location>
</feature>
<evidence type="ECO:0000256" key="1">
    <source>
        <dbReference type="SAM" id="SignalP"/>
    </source>
</evidence>
<gene>
    <name evidence="2" type="ORF">CALMAC_LOCUS10919</name>
</gene>
<proteinExistence type="predicted"/>
<keyword evidence="1" id="KW-0732">Signal</keyword>
<keyword evidence="3" id="KW-1185">Reference proteome</keyword>
<name>A0A653CQ07_CALMS</name>
<dbReference type="AlphaFoldDB" id="A0A653CQ07"/>
<dbReference type="EMBL" id="CAACVG010008484">
    <property type="protein sequence ID" value="VEN50005.1"/>
    <property type="molecule type" value="Genomic_DNA"/>
</dbReference>
<sequence>MKVTLFAILLISLQYQECLSEPSKELKVAVEMVGRLYEQCYKPGLFPVFGLKWILKSSKIPKAKYEGKHEKPDTEVTDCVDKVLSKAEKDGEMGDFSDEVDERIGHCIEKQAVQYLEHNKSSEFSDFEHCAFGNNA</sequence>